<sequence>MIITHAVSNTVFGCTEGWKTLAAANGRNTLNLMQLSPEAHASDVMLCGETVFQSCGGMLRLGSRPYKAKGTPGWIKITGG</sequence>
<accession>A0AAN8DS17</accession>
<reference evidence="1 2" key="1">
    <citation type="journal article" date="2023" name="Mol. Biol. Evol.">
        <title>Genomics of Secondarily Temperate Adaptation in the Only Non-Antarctic Icefish.</title>
        <authorList>
            <person name="Rivera-Colon A.G."/>
            <person name="Rayamajhi N."/>
            <person name="Minhas B.F."/>
            <person name="Madrigal G."/>
            <person name="Bilyk K.T."/>
            <person name="Yoon V."/>
            <person name="Hune M."/>
            <person name="Gregory S."/>
            <person name="Cheng C.H.C."/>
            <person name="Catchen J.M."/>
        </authorList>
    </citation>
    <scope>NUCLEOTIDE SEQUENCE [LARGE SCALE GENOMIC DNA]</scope>
    <source>
        <tissue evidence="1">White muscle</tissue>
    </source>
</reference>
<dbReference type="AlphaFoldDB" id="A0AAN8DS17"/>
<gene>
    <name evidence="1" type="ORF">CgunFtcFv8_022552</name>
</gene>
<dbReference type="EMBL" id="JAURVH010001519">
    <property type="protein sequence ID" value="KAK5927025.1"/>
    <property type="molecule type" value="Genomic_DNA"/>
</dbReference>
<comment type="caution">
    <text evidence="1">The sequence shown here is derived from an EMBL/GenBank/DDBJ whole genome shotgun (WGS) entry which is preliminary data.</text>
</comment>
<dbReference type="Proteomes" id="UP001331515">
    <property type="component" value="Unassembled WGS sequence"/>
</dbReference>
<name>A0AAN8DS17_CHAGU</name>
<proteinExistence type="predicted"/>
<evidence type="ECO:0000313" key="1">
    <source>
        <dbReference type="EMBL" id="KAK5927025.1"/>
    </source>
</evidence>
<protein>
    <submittedName>
        <fullName evidence="1">Uncharacterized protein</fullName>
    </submittedName>
</protein>
<keyword evidence="2" id="KW-1185">Reference proteome</keyword>
<evidence type="ECO:0000313" key="2">
    <source>
        <dbReference type="Proteomes" id="UP001331515"/>
    </source>
</evidence>
<organism evidence="1 2">
    <name type="scientific">Champsocephalus gunnari</name>
    <name type="common">Mackerel icefish</name>
    <dbReference type="NCBI Taxonomy" id="52237"/>
    <lineage>
        <taxon>Eukaryota</taxon>
        <taxon>Metazoa</taxon>
        <taxon>Chordata</taxon>
        <taxon>Craniata</taxon>
        <taxon>Vertebrata</taxon>
        <taxon>Euteleostomi</taxon>
        <taxon>Actinopterygii</taxon>
        <taxon>Neopterygii</taxon>
        <taxon>Teleostei</taxon>
        <taxon>Neoteleostei</taxon>
        <taxon>Acanthomorphata</taxon>
        <taxon>Eupercaria</taxon>
        <taxon>Perciformes</taxon>
        <taxon>Notothenioidei</taxon>
        <taxon>Channichthyidae</taxon>
        <taxon>Champsocephalus</taxon>
    </lineage>
</organism>